<name>A0ABZ2Q7P2_9BURK</name>
<accession>A0ABZ2Q7P2</accession>
<proteinExistence type="predicted"/>
<reference evidence="1 2" key="1">
    <citation type="submission" date="2020-09" db="EMBL/GenBank/DDBJ databases">
        <title>Genome sequences of Mycetohabitans spp.</title>
        <authorList>
            <person name="Carter M.E."/>
            <person name="Carpenter S.C.D."/>
            <person name="Bogdanove A.J."/>
        </authorList>
    </citation>
    <scope>NUCLEOTIDE SEQUENCE [LARGE SCALE GENOMIC DNA]</scope>
    <source>
        <strain evidence="1 2">B12</strain>
        <plasmid evidence="1 2">unnamed</plasmid>
    </source>
</reference>
<keyword evidence="2" id="KW-1185">Reference proteome</keyword>
<dbReference type="EMBL" id="CP062177">
    <property type="protein sequence ID" value="WXK40649.1"/>
    <property type="molecule type" value="Genomic_DNA"/>
</dbReference>
<sequence length="70" mass="7920">MAKIYSCSSEKRQFMLSEVQTVSAVTEDVGTEKAAPLVAMKKDIAAIVVEHALNAWMSEPMWLRRVEYFP</sequence>
<dbReference type="Proteomes" id="UP001493153">
    <property type="component" value="Plasmid unnamed"/>
</dbReference>
<dbReference type="RefSeq" id="WP_338911960.1">
    <property type="nucleotide sequence ID" value="NZ_CP062177.1"/>
</dbReference>
<evidence type="ECO:0000313" key="2">
    <source>
        <dbReference type="Proteomes" id="UP001493153"/>
    </source>
</evidence>
<protein>
    <submittedName>
        <fullName evidence="1">Uncharacterized protein</fullName>
    </submittedName>
</protein>
<keyword evidence="1" id="KW-0614">Plasmid</keyword>
<gene>
    <name evidence="1" type="ORF">IHE29_15880</name>
</gene>
<evidence type="ECO:0000313" key="1">
    <source>
        <dbReference type="EMBL" id="WXK40649.1"/>
    </source>
</evidence>
<geneLocation type="plasmid" evidence="1 2">
    <name>unnamed</name>
</geneLocation>
<organism evidence="1 2">
    <name type="scientific">Mycetohabitans rhizoxinica</name>
    <dbReference type="NCBI Taxonomy" id="412963"/>
    <lineage>
        <taxon>Bacteria</taxon>
        <taxon>Pseudomonadati</taxon>
        <taxon>Pseudomonadota</taxon>
        <taxon>Betaproteobacteria</taxon>
        <taxon>Burkholderiales</taxon>
        <taxon>Burkholderiaceae</taxon>
        <taxon>Mycetohabitans</taxon>
    </lineage>
</organism>